<comment type="catalytic activity">
    <reaction evidence="1">
        <text>ATP + protein L-histidine = ADP + protein N-phospho-L-histidine.</text>
        <dbReference type="EC" id="2.7.13.3"/>
    </reaction>
</comment>
<keyword evidence="11 14" id="KW-1133">Transmembrane helix</keyword>
<keyword evidence="18" id="KW-1185">Reference proteome</keyword>
<dbReference type="PANTHER" id="PTHR45528:SF1">
    <property type="entry name" value="SENSOR HISTIDINE KINASE CPXA"/>
    <property type="match status" value="1"/>
</dbReference>
<keyword evidence="6" id="KW-0808">Transferase</keyword>
<protein>
    <recommendedName>
        <fullName evidence="3">histidine kinase</fullName>
        <ecNumber evidence="3">2.7.13.3</ecNumber>
    </recommendedName>
</protein>
<evidence type="ECO:0000256" key="3">
    <source>
        <dbReference type="ARBA" id="ARBA00012438"/>
    </source>
</evidence>
<feature type="transmembrane region" description="Helical" evidence="14">
    <location>
        <begin position="20"/>
        <end position="42"/>
    </location>
</feature>
<dbReference type="GO" id="GO:0005886">
    <property type="term" value="C:plasma membrane"/>
    <property type="evidence" value="ECO:0007669"/>
    <property type="project" value="UniProtKB-SubCell"/>
</dbReference>
<evidence type="ECO:0000256" key="10">
    <source>
        <dbReference type="ARBA" id="ARBA00022840"/>
    </source>
</evidence>
<evidence type="ECO:0000256" key="4">
    <source>
        <dbReference type="ARBA" id="ARBA00022475"/>
    </source>
</evidence>
<dbReference type="InterPro" id="IPR036097">
    <property type="entry name" value="HisK_dim/P_sf"/>
</dbReference>
<evidence type="ECO:0000256" key="2">
    <source>
        <dbReference type="ARBA" id="ARBA00004651"/>
    </source>
</evidence>
<keyword evidence="4" id="KW-1003">Cell membrane</keyword>
<feature type="domain" description="HAMP" evidence="16">
    <location>
        <begin position="176"/>
        <end position="231"/>
    </location>
</feature>
<keyword evidence="12" id="KW-0902">Two-component regulatory system</keyword>
<dbReference type="GO" id="GO:0000155">
    <property type="term" value="F:phosphorelay sensor kinase activity"/>
    <property type="evidence" value="ECO:0007669"/>
    <property type="project" value="InterPro"/>
</dbReference>
<reference evidence="17 18" key="1">
    <citation type="journal article" date="2013" name="Genome Announc.">
        <title>Complete Genome Sequence of Wohlfahrtiimonas chitiniclastica Strain SH04, Isolated from Chrysomya megacephala Collected from Pudong International Airport in China.</title>
        <authorList>
            <person name="Cao X.M."/>
            <person name="Chen T."/>
            <person name="Xu L.Z."/>
            <person name="Yao L.S."/>
            <person name="Qi J."/>
            <person name="Zhang X.L."/>
            <person name="Yan Q.L."/>
            <person name="Deng Y.H."/>
            <person name="Guo T.Y."/>
            <person name="Wang J."/>
            <person name="Hu K.X."/>
            <person name="Xu B.L."/>
        </authorList>
    </citation>
    <scope>NUCLEOTIDE SEQUENCE [LARGE SCALE GENOMIC DNA]</scope>
    <source>
        <strain evidence="17 18">SH04</strain>
    </source>
</reference>
<evidence type="ECO:0000256" key="7">
    <source>
        <dbReference type="ARBA" id="ARBA00022692"/>
    </source>
</evidence>
<dbReference type="PRINTS" id="PR00344">
    <property type="entry name" value="BCTRLSENSOR"/>
</dbReference>
<comment type="subcellular location">
    <subcellularLocation>
        <location evidence="2">Cell membrane</location>
        <topology evidence="2">Multi-pass membrane protein</topology>
    </subcellularLocation>
</comment>
<evidence type="ECO:0000256" key="14">
    <source>
        <dbReference type="SAM" id="Phobius"/>
    </source>
</evidence>
<dbReference type="InterPro" id="IPR003594">
    <property type="entry name" value="HATPase_dom"/>
</dbReference>
<comment type="caution">
    <text evidence="17">The sequence shown here is derived from an EMBL/GenBank/DDBJ whole genome shotgun (WGS) entry which is preliminary data.</text>
</comment>
<dbReference type="SMART" id="SM00387">
    <property type="entry name" value="HATPase_c"/>
    <property type="match status" value="1"/>
</dbReference>
<proteinExistence type="predicted"/>
<evidence type="ECO:0000256" key="6">
    <source>
        <dbReference type="ARBA" id="ARBA00022679"/>
    </source>
</evidence>
<evidence type="ECO:0000256" key="9">
    <source>
        <dbReference type="ARBA" id="ARBA00022777"/>
    </source>
</evidence>
<feature type="transmembrane region" description="Helical" evidence="14">
    <location>
        <begin position="156"/>
        <end position="175"/>
    </location>
</feature>
<dbReference type="RefSeq" id="WP_008315679.1">
    <property type="nucleotide sequence ID" value="NZ_KB372780.1"/>
</dbReference>
<keyword evidence="5" id="KW-0597">Phosphoprotein</keyword>
<evidence type="ECO:0000256" key="5">
    <source>
        <dbReference type="ARBA" id="ARBA00022553"/>
    </source>
</evidence>
<dbReference type="InterPro" id="IPR050398">
    <property type="entry name" value="HssS/ArlS-like"/>
</dbReference>
<dbReference type="CDD" id="cd06225">
    <property type="entry name" value="HAMP"/>
    <property type="match status" value="1"/>
</dbReference>
<dbReference type="Pfam" id="PF00672">
    <property type="entry name" value="HAMP"/>
    <property type="match status" value="1"/>
</dbReference>
<dbReference type="EMBL" id="AOBV01000007">
    <property type="protein sequence ID" value="ELV07910.1"/>
    <property type="molecule type" value="Genomic_DNA"/>
</dbReference>
<evidence type="ECO:0000259" key="16">
    <source>
        <dbReference type="PROSITE" id="PS50885"/>
    </source>
</evidence>
<accession>L8XYS5</accession>
<keyword evidence="8" id="KW-0547">Nucleotide-binding</keyword>
<keyword evidence="7 14" id="KW-0812">Transmembrane</keyword>
<dbReference type="SUPFAM" id="SSF55874">
    <property type="entry name" value="ATPase domain of HSP90 chaperone/DNA topoisomerase II/histidine kinase"/>
    <property type="match status" value="1"/>
</dbReference>
<dbReference type="CDD" id="cd00082">
    <property type="entry name" value="HisKA"/>
    <property type="match status" value="1"/>
</dbReference>
<name>L8XYS5_9GAMM</name>
<evidence type="ECO:0000256" key="8">
    <source>
        <dbReference type="ARBA" id="ARBA00022741"/>
    </source>
</evidence>
<dbReference type="Pfam" id="PF00512">
    <property type="entry name" value="HisKA"/>
    <property type="match status" value="1"/>
</dbReference>
<dbReference type="PROSITE" id="PS50885">
    <property type="entry name" value="HAMP"/>
    <property type="match status" value="1"/>
</dbReference>
<dbReference type="PANTHER" id="PTHR45528">
    <property type="entry name" value="SENSOR HISTIDINE KINASE CPXA"/>
    <property type="match status" value="1"/>
</dbReference>
<keyword evidence="13 14" id="KW-0472">Membrane</keyword>
<evidence type="ECO:0000313" key="17">
    <source>
        <dbReference type="EMBL" id="ELV07910.1"/>
    </source>
</evidence>
<evidence type="ECO:0000256" key="11">
    <source>
        <dbReference type="ARBA" id="ARBA00022989"/>
    </source>
</evidence>
<dbReference type="SMART" id="SM00304">
    <property type="entry name" value="HAMP"/>
    <property type="match status" value="1"/>
</dbReference>
<evidence type="ECO:0000259" key="15">
    <source>
        <dbReference type="PROSITE" id="PS50109"/>
    </source>
</evidence>
<dbReference type="GO" id="GO:0005524">
    <property type="term" value="F:ATP binding"/>
    <property type="evidence" value="ECO:0007669"/>
    <property type="project" value="UniProtKB-KW"/>
</dbReference>
<evidence type="ECO:0000256" key="12">
    <source>
        <dbReference type="ARBA" id="ARBA00023012"/>
    </source>
</evidence>
<keyword evidence="9" id="KW-0418">Kinase</keyword>
<dbReference type="EC" id="2.7.13.3" evidence="3"/>
<dbReference type="OrthoDB" id="9804645at2"/>
<evidence type="ECO:0000256" key="1">
    <source>
        <dbReference type="ARBA" id="ARBA00000085"/>
    </source>
</evidence>
<dbReference type="GeneID" id="58264097"/>
<dbReference type="InterPro" id="IPR036890">
    <property type="entry name" value="HATPase_C_sf"/>
</dbReference>
<dbReference type="SUPFAM" id="SSF47384">
    <property type="entry name" value="Homodimeric domain of signal transducing histidine kinase"/>
    <property type="match status" value="1"/>
</dbReference>
<dbReference type="Pfam" id="PF02518">
    <property type="entry name" value="HATPase_c"/>
    <property type="match status" value="1"/>
</dbReference>
<dbReference type="SUPFAM" id="SSF158472">
    <property type="entry name" value="HAMP domain-like"/>
    <property type="match status" value="1"/>
</dbReference>
<dbReference type="HOGENOM" id="CLU_590444_0_0_6"/>
<sequence>MFKQKFSGFKEFYKSFLFRAWLSVVLVYSIIVLSVQLAYIYISDQYNDEWKTIYHQEVIPVLSELVIAGNYGTDGNPVYRVEALAKKYDQYISLHLLGPITPDKNILTTHTELFQMSAIKQNQLFYFTDQNDNLYLIEVKNPSHSMLYFGLSFEGFVIRGIPIFFFILFFTFFWARRFLLPVAEMIRASQQVGKGNLQQIAPESIQIATPEIRELCQNFNIMVQNLSKLQKSQQEMISDIAHELRSPLARQKLAINLLKERQFHKYDYKELLDRIENEGSRLNELIDEILNYLRPLQNHQLSLIDTGEEVYLTAMLESLIDDAAFEFSKQNKGIEFDLDFDNHMVVRGDFLKLERAIENIIRNALFHTKPYTKIMVTLKLDPATNEAIIEVKDHGNGVPEEHIPFLTKPFYRVDSARNKKDGGYGLGLTITNEIIKHHNGSISFENGAVDGLIVTIRLPLVED</sequence>
<organism evidence="17 18">
    <name type="scientific">Wohlfahrtiimonas chitiniclastica SH04</name>
    <dbReference type="NCBI Taxonomy" id="1261130"/>
    <lineage>
        <taxon>Bacteria</taxon>
        <taxon>Pseudomonadati</taxon>
        <taxon>Pseudomonadota</taxon>
        <taxon>Gammaproteobacteria</taxon>
        <taxon>Cardiobacteriales</taxon>
        <taxon>Ignatzschineriaceae</taxon>
        <taxon>Wohlfahrtiimonas</taxon>
    </lineage>
</organism>
<dbReference type="InterPro" id="IPR004358">
    <property type="entry name" value="Sig_transdc_His_kin-like_C"/>
</dbReference>
<dbReference type="InterPro" id="IPR003660">
    <property type="entry name" value="HAMP_dom"/>
</dbReference>
<dbReference type="InterPro" id="IPR005467">
    <property type="entry name" value="His_kinase_dom"/>
</dbReference>
<dbReference type="Proteomes" id="UP000011617">
    <property type="component" value="Unassembled WGS sequence"/>
</dbReference>
<feature type="domain" description="Histidine kinase" evidence="15">
    <location>
        <begin position="239"/>
        <end position="462"/>
    </location>
</feature>
<evidence type="ECO:0000313" key="18">
    <source>
        <dbReference type="Proteomes" id="UP000011617"/>
    </source>
</evidence>
<dbReference type="AlphaFoldDB" id="L8XYS5"/>
<keyword evidence="10" id="KW-0067">ATP-binding</keyword>
<dbReference type="InterPro" id="IPR003661">
    <property type="entry name" value="HisK_dim/P_dom"/>
</dbReference>
<dbReference type="PATRIC" id="fig|1261130.3.peg.1063"/>
<evidence type="ECO:0000256" key="13">
    <source>
        <dbReference type="ARBA" id="ARBA00023136"/>
    </source>
</evidence>
<dbReference type="Gene3D" id="1.10.287.130">
    <property type="match status" value="1"/>
</dbReference>
<gene>
    <name evidence="17" type="ORF">F387_00639</name>
</gene>
<dbReference type="Gene3D" id="3.30.565.10">
    <property type="entry name" value="Histidine kinase-like ATPase, C-terminal domain"/>
    <property type="match status" value="1"/>
</dbReference>
<dbReference type="PROSITE" id="PS50109">
    <property type="entry name" value="HIS_KIN"/>
    <property type="match status" value="1"/>
</dbReference>
<dbReference type="SMART" id="SM00388">
    <property type="entry name" value="HisKA"/>
    <property type="match status" value="1"/>
</dbReference>